<reference evidence="4" key="2">
    <citation type="submission" date="2021-10" db="EMBL/GenBank/DDBJ databases">
        <title>Phylogenomics reveals ancestral predisposition of the termite-cultivated fungus Termitomyces towards a domesticated lifestyle.</title>
        <authorList>
            <person name="Auxier B."/>
            <person name="Grum-Grzhimaylo A."/>
            <person name="Cardenas M.E."/>
            <person name="Lodge J.D."/>
            <person name="Laessoe T."/>
            <person name="Pedersen O."/>
            <person name="Smith M.E."/>
            <person name="Kuyper T.W."/>
            <person name="Franco-Molano E.A."/>
            <person name="Baroni T.J."/>
            <person name="Aanen D.K."/>
        </authorList>
    </citation>
    <scope>NUCLEOTIDE SEQUENCE</scope>
    <source>
        <strain evidence="4">AP01</strain>
        <tissue evidence="4">Mycelium</tissue>
    </source>
</reference>
<dbReference type="Pfam" id="PF03109">
    <property type="entry name" value="ABC1"/>
    <property type="match status" value="1"/>
</dbReference>
<comment type="caution">
    <text evidence="4">The sequence shown here is derived from an EMBL/GenBank/DDBJ whole genome shotgun (WGS) entry which is preliminary data.</text>
</comment>
<keyword evidence="5" id="KW-1185">Reference proteome</keyword>
<sequence length="556" mass="63455">CAAITIDYKLNFTPEKSELIPELHERVAARMYNLFTANGGLYIKIGQAIGANAAMLPKPMQVKFTKLFDDAPQIPYSTIEQVFMSELGRPPSGSGGVFEIFEKKAVASASIAQVHKAKLWAQPGDTEQNWVAVKIQKPDVATQMEWDLAAYRAVMWMFEHWAFDLPVYFVVGEFEFVNISNSDYLHDHADFISDHLRQELDFVNEANNARKTAEFVQNEPRMSESVYIPKVYPEFSTKKVMTAEWIEGVRLSDRPAIRALMGESNSGIDQVTSPPSATLPATPLKGGVKAIMQIMVELFSAQMFDWGWVHCDPHPGNVIIRPHPKKPAMPQLVLIDHGLYVAVEDRFRRQWVELWRGMLAGDFDAVEKVTKKWGLGIPDLVASATLMKPVRLRRGETTEQRKKREQRQEEGREMTQYEMSVLMKQRLKEFLTDTDKMPKALIFLTRNMRMVQGNNQSFGSPVNRIKITGFWASRSLSQTPSISLFQRIHEYWDHLVFRAVMLFLDMVFWKNKLTIWMRKILGLRPGLGFEDELERAMRGIAKSSMGVDIAPGVFEG</sequence>
<dbReference type="PANTHER" id="PTHR43173:SF37">
    <property type="entry name" value="ABC1 FAMILY PROTEIN C10F6.14C"/>
    <property type="match status" value="1"/>
</dbReference>
<feature type="region of interest" description="Disordered" evidence="2">
    <location>
        <begin position="393"/>
        <end position="412"/>
    </location>
</feature>
<dbReference type="InterPro" id="IPR051130">
    <property type="entry name" value="Mito_struct-func_regulator"/>
</dbReference>
<protein>
    <recommendedName>
        <fullName evidence="3">ABC1 atypical kinase-like domain-containing protein</fullName>
    </recommendedName>
</protein>
<reference evidence="4" key="1">
    <citation type="submission" date="2020-07" db="EMBL/GenBank/DDBJ databases">
        <authorList>
            <person name="Nieuwenhuis M."/>
            <person name="Van De Peppel L.J.J."/>
        </authorList>
    </citation>
    <scope>NUCLEOTIDE SEQUENCE</scope>
    <source>
        <strain evidence="4">AP01</strain>
        <tissue evidence="4">Mycelium</tissue>
    </source>
</reference>
<evidence type="ECO:0000313" key="4">
    <source>
        <dbReference type="EMBL" id="KAG5641491.1"/>
    </source>
</evidence>
<dbReference type="OrthoDB" id="427480at2759"/>
<dbReference type="InterPro" id="IPR011009">
    <property type="entry name" value="Kinase-like_dom_sf"/>
</dbReference>
<evidence type="ECO:0000256" key="2">
    <source>
        <dbReference type="SAM" id="MobiDB-lite"/>
    </source>
</evidence>
<dbReference type="EMBL" id="JABCKV010000302">
    <property type="protein sequence ID" value="KAG5641491.1"/>
    <property type="molecule type" value="Genomic_DNA"/>
</dbReference>
<dbReference type="InterPro" id="IPR004147">
    <property type="entry name" value="ABC1_dom"/>
</dbReference>
<comment type="similarity">
    <text evidence="1">Belongs to the protein kinase superfamily. ADCK protein kinase family.</text>
</comment>
<dbReference type="CDD" id="cd13969">
    <property type="entry name" value="ADCK1-like"/>
    <property type="match status" value="1"/>
</dbReference>
<dbReference type="Proteomes" id="UP000775547">
    <property type="component" value="Unassembled WGS sequence"/>
</dbReference>
<gene>
    <name evidence="4" type="ORF">DXG03_005102</name>
</gene>
<dbReference type="SUPFAM" id="SSF56112">
    <property type="entry name" value="Protein kinase-like (PK-like)"/>
    <property type="match status" value="1"/>
</dbReference>
<organism evidence="4 5">
    <name type="scientific">Asterophora parasitica</name>
    <dbReference type="NCBI Taxonomy" id="117018"/>
    <lineage>
        <taxon>Eukaryota</taxon>
        <taxon>Fungi</taxon>
        <taxon>Dikarya</taxon>
        <taxon>Basidiomycota</taxon>
        <taxon>Agaricomycotina</taxon>
        <taxon>Agaricomycetes</taxon>
        <taxon>Agaricomycetidae</taxon>
        <taxon>Agaricales</taxon>
        <taxon>Tricholomatineae</taxon>
        <taxon>Lyophyllaceae</taxon>
        <taxon>Asterophora</taxon>
    </lineage>
</organism>
<feature type="non-terminal residue" evidence="4">
    <location>
        <position position="556"/>
    </location>
</feature>
<accession>A0A9P7KB52</accession>
<dbReference type="PANTHER" id="PTHR43173">
    <property type="entry name" value="ABC1 FAMILY PROTEIN"/>
    <property type="match status" value="1"/>
</dbReference>
<evidence type="ECO:0000259" key="3">
    <source>
        <dbReference type="Pfam" id="PF03109"/>
    </source>
</evidence>
<dbReference type="InterPro" id="IPR045307">
    <property type="entry name" value="ADCK1_dom"/>
</dbReference>
<dbReference type="AlphaFoldDB" id="A0A9P7KB52"/>
<evidence type="ECO:0000313" key="5">
    <source>
        <dbReference type="Proteomes" id="UP000775547"/>
    </source>
</evidence>
<proteinExistence type="inferred from homology"/>
<feature type="domain" description="ABC1 atypical kinase-like" evidence="3">
    <location>
        <begin position="66"/>
        <end position="369"/>
    </location>
</feature>
<name>A0A9P7KB52_9AGAR</name>
<evidence type="ECO:0000256" key="1">
    <source>
        <dbReference type="ARBA" id="ARBA00009670"/>
    </source>
</evidence>